<comment type="caution">
    <text evidence="1">The sequence shown here is derived from an EMBL/GenBank/DDBJ whole genome shotgun (WGS) entry which is preliminary data.</text>
</comment>
<sequence length="436" mass="45341">MHSSPHPSSPSPTPSRGIDRRSILRLGAWSVPAMLLASAAPTAAVAAPLRGPAQASAIAPFGQAWSSAGPDGTHWPLNTPRPTDAFDRVYRVAANWDAIGAAMYQAARLPVTSKVKIEVAPGVLGDGWGAGSSAGGPMVEVPAGRTSNILIVPAQGWGSVTAAGDARTSSGYSIVGLRKTTFAGFDFSNKIVLLRNCQDVAFAWSTFSSLNITANTAGAAGSIREVRNVELVECVIPDALNFSSSDTEDRMAFRVGDNRPISGVRMIGCYVAPSYKAAGSSAHADSLQTSGSGTISNLVFEDSVFFQSSSQILQFANTSGVTLDHSLFVGGLRGTGRYPLAPDRHVMVGQNTLWGSASNVVATDTLVLGSASSSWRFTAVEDTLIANRTSPPGAFTLDTTSYGTQATVLPDDVLDALAPYPTPGRLHAVWSSLAVA</sequence>
<dbReference type="EMBL" id="JAHWXH010000001">
    <property type="protein sequence ID" value="MDS0244224.1"/>
    <property type="molecule type" value="Genomic_DNA"/>
</dbReference>
<dbReference type="InterPro" id="IPR006311">
    <property type="entry name" value="TAT_signal"/>
</dbReference>
<reference evidence="1 2" key="1">
    <citation type="submission" date="2021-06" db="EMBL/GenBank/DDBJ databases">
        <title>Genome-based taxonomic framework of Microbacterium strains isolated from marine environment, the description of four new species and reclassification of four preexisting species.</title>
        <authorList>
            <person name="Lee S.D."/>
            <person name="Kim S.-M."/>
            <person name="Byeon Y.-S."/>
            <person name="Yang H.L."/>
            <person name="Kim I.S."/>
        </authorList>
    </citation>
    <scope>NUCLEOTIDE SEQUENCE [LARGE SCALE GENOMIC DNA]</scope>
    <source>
        <strain evidence="1 2">KACC 20514</strain>
    </source>
</reference>
<gene>
    <name evidence="1" type="ORF">KZC50_01200</name>
</gene>
<evidence type="ECO:0000313" key="2">
    <source>
        <dbReference type="Proteomes" id="UP001183582"/>
    </source>
</evidence>
<protein>
    <submittedName>
        <fullName evidence="1">Uncharacterized protein</fullName>
    </submittedName>
</protein>
<proteinExistence type="predicted"/>
<evidence type="ECO:0000313" key="1">
    <source>
        <dbReference type="EMBL" id="MDS0244224.1"/>
    </source>
</evidence>
<dbReference type="AlphaFoldDB" id="A0AAJ2LYF9"/>
<dbReference type="InterPro" id="IPR012334">
    <property type="entry name" value="Pectin_lyas_fold"/>
</dbReference>
<dbReference type="GeneID" id="301456800"/>
<dbReference type="InterPro" id="IPR011050">
    <property type="entry name" value="Pectin_lyase_fold/virulence"/>
</dbReference>
<dbReference type="PROSITE" id="PS51318">
    <property type="entry name" value="TAT"/>
    <property type="match status" value="1"/>
</dbReference>
<dbReference type="Gene3D" id="2.160.20.10">
    <property type="entry name" value="Single-stranded right-handed beta-helix, Pectin lyase-like"/>
    <property type="match status" value="1"/>
</dbReference>
<organism evidence="1 2">
    <name type="scientific">Microbacterium aurantiacum</name>
    <dbReference type="NCBI Taxonomy" id="162393"/>
    <lineage>
        <taxon>Bacteria</taxon>
        <taxon>Bacillati</taxon>
        <taxon>Actinomycetota</taxon>
        <taxon>Actinomycetes</taxon>
        <taxon>Micrococcales</taxon>
        <taxon>Microbacteriaceae</taxon>
        <taxon>Microbacterium</taxon>
    </lineage>
</organism>
<name>A0AAJ2LYF9_9MICO</name>
<dbReference type="SUPFAM" id="SSF51126">
    <property type="entry name" value="Pectin lyase-like"/>
    <property type="match status" value="1"/>
</dbReference>
<dbReference type="Proteomes" id="UP001183582">
    <property type="component" value="Unassembled WGS sequence"/>
</dbReference>
<dbReference type="RefSeq" id="WP_310890313.1">
    <property type="nucleotide sequence ID" value="NZ_BAAAGR010000001.1"/>
</dbReference>
<accession>A0AAJ2LYF9</accession>